<dbReference type="PANTHER" id="PTHR47991">
    <property type="entry name" value="OXOGLUTARATE/IRON-DEPENDENT DIOXYGENASE"/>
    <property type="match status" value="1"/>
</dbReference>
<dbReference type="Proteomes" id="UP000316621">
    <property type="component" value="Chromosome 8"/>
</dbReference>
<dbReference type="InterPro" id="IPR027443">
    <property type="entry name" value="IPNS-like_sf"/>
</dbReference>
<feature type="region of interest" description="Disordered" evidence="10">
    <location>
        <begin position="1"/>
        <end position="26"/>
    </location>
</feature>
<evidence type="ECO:0000256" key="2">
    <source>
        <dbReference type="ARBA" id="ARBA00004496"/>
    </source>
</evidence>
<dbReference type="OrthoDB" id="627829at2759"/>
<comment type="subcellular location">
    <subcellularLocation>
        <location evidence="2">Cytoplasm</location>
    </subcellularLocation>
    <subcellularLocation>
        <location evidence="1">Nucleus</location>
    </subcellularLocation>
</comment>
<evidence type="ECO:0000256" key="8">
    <source>
        <dbReference type="ARBA" id="ARBA00059922"/>
    </source>
</evidence>
<proteinExistence type="inferred from homology"/>
<evidence type="ECO:0000256" key="10">
    <source>
        <dbReference type="SAM" id="MobiDB-lite"/>
    </source>
</evidence>
<evidence type="ECO:0000256" key="5">
    <source>
        <dbReference type="ARBA" id="ARBA00022723"/>
    </source>
</evidence>
<evidence type="ECO:0000313" key="12">
    <source>
        <dbReference type="EMBL" id="RZC74459.1"/>
    </source>
</evidence>
<keyword evidence="13" id="KW-1185">Reference proteome</keyword>
<sequence>MEDKKQKSSDHGHNDEFSIGKSAQERGLPYIPDCYLIPPSQRPDENTTETSKDVPVIDISGLRSTPHERSLVVKDIGVACRQKGFFQIINHGISQSVLDEAITAASTFFELPNKYKQEFMSNDVAKPVRYGTGLKDGCDVVQFWRIFLKHYAHPLEKWIQYWPLNPPEYREKMAHYAVDVRNVAMEVMGAITESLGLGNSYMSEKLEDGMQVMAVNCYPPCPQPDRVLGLPPHTDYSCITILLQTGQGLQVISTNEEEWRLIPDDHGVLHVHVGDFLEVLSNGLYKSVLHRATLNSEKTRYSIASLHSLGMDEKVETAKELVDEHHPKGYKGSSFRDFLKFLSTNDIAEGSSFIENLKIKS</sequence>
<dbReference type="InterPro" id="IPR044861">
    <property type="entry name" value="IPNS-like_FE2OG_OXY"/>
</dbReference>
<keyword evidence="6 9" id="KW-0408">Iron</keyword>
<dbReference type="InterPro" id="IPR050295">
    <property type="entry name" value="Plant_2OG-oxidoreductases"/>
</dbReference>
<dbReference type="FunFam" id="2.60.120.330:FF:000015">
    <property type="entry name" value="Protein DMR6-LIKE OXYGENASE 1"/>
    <property type="match status" value="1"/>
</dbReference>
<dbReference type="GO" id="GO:0046872">
    <property type="term" value="F:metal ion binding"/>
    <property type="evidence" value="ECO:0007669"/>
    <property type="project" value="UniProtKB-KW"/>
</dbReference>
<dbReference type="GO" id="GO:0005634">
    <property type="term" value="C:nucleus"/>
    <property type="evidence" value="ECO:0007669"/>
    <property type="project" value="UniProtKB-SubCell"/>
</dbReference>
<dbReference type="STRING" id="3469.A0A4Y7KR66"/>
<evidence type="ECO:0000259" key="11">
    <source>
        <dbReference type="PROSITE" id="PS51471"/>
    </source>
</evidence>
<dbReference type="InterPro" id="IPR026992">
    <property type="entry name" value="DIOX_N"/>
</dbReference>
<evidence type="ECO:0000256" key="1">
    <source>
        <dbReference type="ARBA" id="ARBA00004123"/>
    </source>
</evidence>
<dbReference type="InterPro" id="IPR005123">
    <property type="entry name" value="Oxoglu/Fe-dep_dioxygenase_dom"/>
</dbReference>
<feature type="domain" description="Fe2OG dioxygenase" evidence="11">
    <location>
        <begin position="208"/>
        <end position="309"/>
    </location>
</feature>
<dbReference type="PROSITE" id="PS51471">
    <property type="entry name" value="FE2OG_OXY"/>
    <property type="match status" value="1"/>
</dbReference>
<keyword evidence="4" id="KW-0963">Cytoplasm</keyword>
<dbReference type="SUPFAM" id="SSF51197">
    <property type="entry name" value="Clavaminate synthase-like"/>
    <property type="match status" value="1"/>
</dbReference>
<feature type="compositionally biased region" description="Basic and acidic residues" evidence="10">
    <location>
        <begin position="1"/>
        <end position="18"/>
    </location>
</feature>
<evidence type="ECO:0000256" key="4">
    <source>
        <dbReference type="ARBA" id="ARBA00022490"/>
    </source>
</evidence>
<evidence type="ECO:0000256" key="9">
    <source>
        <dbReference type="RuleBase" id="RU003682"/>
    </source>
</evidence>
<accession>A0A4Y7KR66</accession>
<comment type="function">
    <text evidence="8">Involved in the regulation of shoot development and salicylic acid (SA) homeostasis.</text>
</comment>
<evidence type="ECO:0000256" key="3">
    <source>
        <dbReference type="ARBA" id="ARBA00008056"/>
    </source>
</evidence>
<evidence type="ECO:0000256" key="6">
    <source>
        <dbReference type="ARBA" id="ARBA00023004"/>
    </source>
</evidence>
<keyword evidence="9" id="KW-0560">Oxidoreductase</keyword>
<dbReference type="GO" id="GO:0016491">
    <property type="term" value="F:oxidoreductase activity"/>
    <property type="evidence" value="ECO:0007669"/>
    <property type="project" value="UniProtKB-KW"/>
</dbReference>
<evidence type="ECO:0000256" key="7">
    <source>
        <dbReference type="ARBA" id="ARBA00023242"/>
    </source>
</evidence>
<dbReference type="Pfam" id="PF03171">
    <property type="entry name" value="2OG-FeII_Oxy"/>
    <property type="match status" value="1"/>
</dbReference>
<dbReference type="AlphaFoldDB" id="A0A4Y7KR66"/>
<organism evidence="12 13">
    <name type="scientific">Papaver somniferum</name>
    <name type="common">Opium poppy</name>
    <dbReference type="NCBI Taxonomy" id="3469"/>
    <lineage>
        <taxon>Eukaryota</taxon>
        <taxon>Viridiplantae</taxon>
        <taxon>Streptophyta</taxon>
        <taxon>Embryophyta</taxon>
        <taxon>Tracheophyta</taxon>
        <taxon>Spermatophyta</taxon>
        <taxon>Magnoliopsida</taxon>
        <taxon>Ranunculales</taxon>
        <taxon>Papaveraceae</taxon>
        <taxon>Papaveroideae</taxon>
        <taxon>Papaver</taxon>
    </lineage>
</organism>
<dbReference type="EMBL" id="CM010722">
    <property type="protein sequence ID" value="RZC74459.1"/>
    <property type="molecule type" value="Genomic_DNA"/>
</dbReference>
<dbReference type="Pfam" id="PF14226">
    <property type="entry name" value="DIOX_N"/>
    <property type="match status" value="1"/>
</dbReference>
<keyword evidence="7" id="KW-0539">Nucleus</keyword>
<dbReference type="OMA" id="HYAHPLC"/>
<keyword evidence="5 9" id="KW-0479">Metal-binding</keyword>
<reference evidence="12 13" key="1">
    <citation type="journal article" date="2018" name="Science">
        <title>The opium poppy genome and morphinan production.</title>
        <authorList>
            <person name="Guo L."/>
            <person name="Winzer T."/>
            <person name="Yang X."/>
            <person name="Li Y."/>
            <person name="Ning Z."/>
            <person name="He Z."/>
            <person name="Teodor R."/>
            <person name="Lu Y."/>
            <person name="Bowser T.A."/>
            <person name="Graham I.A."/>
            <person name="Ye K."/>
        </authorList>
    </citation>
    <scope>NUCLEOTIDE SEQUENCE [LARGE SCALE GENOMIC DNA]</scope>
    <source>
        <strain evidence="13">cv. HN1</strain>
        <tissue evidence="12">Leaves</tissue>
    </source>
</reference>
<dbReference type="Gene3D" id="2.60.120.330">
    <property type="entry name" value="B-lactam Antibiotic, Isopenicillin N Synthase, Chain"/>
    <property type="match status" value="1"/>
</dbReference>
<gene>
    <name evidence="12" type="ORF">C5167_049937</name>
</gene>
<dbReference type="GO" id="GO:0005737">
    <property type="term" value="C:cytoplasm"/>
    <property type="evidence" value="ECO:0007669"/>
    <property type="project" value="UniProtKB-SubCell"/>
</dbReference>
<comment type="similarity">
    <text evidence="3 9">Belongs to the iron/ascorbate-dependent oxidoreductase family.</text>
</comment>
<evidence type="ECO:0000313" key="13">
    <source>
        <dbReference type="Proteomes" id="UP000316621"/>
    </source>
</evidence>
<name>A0A4Y7KR66_PAPSO</name>
<protein>
    <recommendedName>
        <fullName evidence="11">Fe2OG dioxygenase domain-containing protein</fullName>
    </recommendedName>
</protein>
<dbReference type="Gramene" id="RZC74459">
    <property type="protein sequence ID" value="RZC74459"/>
    <property type="gene ID" value="C5167_049937"/>
</dbReference>